<evidence type="ECO:0000256" key="3">
    <source>
        <dbReference type="ARBA" id="ARBA00022692"/>
    </source>
</evidence>
<feature type="domain" description="Polysaccharide chain length determinant N-terminal" evidence="7">
    <location>
        <begin position="21"/>
        <end position="83"/>
    </location>
</feature>
<feature type="transmembrane region" description="Helical" evidence="6">
    <location>
        <begin position="325"/>
        <end position="347"/>
    </location>
</feature>
<dbReference type="PANTHER" id="PTHR32309">
    <property type="entry name" value="TYROSINE-PROTEIN KINASE"/>
    <property type="match status" value="1"/>
</dbReference>
<keyword evidence="2" id="KW-1003">Cell membrane</keyword>
<keyword evidence="9" id="KW-1185">Reference proteome</keyword>
<comment type="subcellular location">
    <subcellularLocation>
        <location evidence="1">Cell membrane</location>
        <topology evidence="1">Multi-pass membrane protein</topology>
    </subcellularLocation>
</comment>
<evidence type="ECO:0000313" key="9">
    <source>
        <dbReference type="Proteomes" id="UP000002709"/>
    </source>
</evidence>
<evidence type="ECO:0000259" key="7">
    <source>
        <dbReference type="Pfam" id="PF02706"/>
    </source>
</evidence>
<dbReference type="STRING" id="319225.Plut_1885"/>
<dbReference type="AlphaFoldDB" id="Q3B1P8"/>
<feature type="transmembrane region" description="Helical" evidence="6">
    <location>
        <begin position="38"/>
        <end position="61"/>
    </location>
</feature>
<name>Q3B1P8_CHLL3</name>
<dbReference type="HOGENOM" id="CLU_051175_1_0_10"/>
<dbReference type="KEGG" id="plt:Plut_1885"/>
<keyword evidence="5 6" id="KW-0472">Membrane</keyword>
<dbReference type="Pfam" id="PF02706">
    <property type="entry name" value="Wzz"/>
    <property type="match status" value="1"/>
</dbReference>
<sequence length="370" mass="40161">MHDAPLSTGNPQFQRPDPYDDEISLLDLAITLAKHKKLILGLPIAVAVIVAAVTLFMPVTYTATTTLLPRGEDKNIFVSLIESQPMGDSLVARFDLQKAYGVTSLRDARAVITEATSVKLEKDGSITLDVDDSNPERAAALANAYPGMLQKLTSQFILTPAAERRMLLEKQLPDAERTLEEAGSAMQEVQAGAKSGSMGGNVASLVKAASELKARIAMKEVELVVIGNIDAGTFQDGLPRQQLNALWEELAAVENNPAFISRVSSKEQAYIRAVGALKYAETRLDALRRQIELAKVAEQREAPRVQVLNRADVPLDPSKPQRSKIVLIAALAAGFLAVLWAFVVEALKNAAADSEQQSKLRQLRESLGWQ</sequence>
<proteinExistence type="predicted"/>
<protein>
    <recommendedName>
        <fullName evidence="7">Polysaccharide chain length determinant N-terminal domain-containing protein</fullName>
    </recommendedName>
</protein>
<keyword evidence="3 6" id="KW-0812">Transmembrane</keyword>
<dbReference type="RefSeq" id="WP_011358603.1">
    <property type="nucleotide sequence ID" value="NC_007512.1"/>
</dbReference>
<dbReference type="EMBL" id="CP000096">
    <property type="protein sequence ID" value="ABB24733.1"/>
    <property type="molecule type" value="Genomic_DNA"/>
</dbReference>
<dbReference type="PANTHER" id="PTHR32309:SF31">
    <property type="entry name" value="CAPSULAR EXOPOLYSACCHARIDE FAMILY"/>
    <property type="match status" value="1"/>
</dbReference>
<dbReference type="OrthoDB" id="8884120at2"/>
<dbReference type="InterPro" id="IPR050445">
    <property type="entry name" value="Bact_polysacc_biosynth/exp"/>
</dbReference>
<reference evidence="9" key="1">
    <citation type="submission" date="2005-08" db="EMBL/GenBank/DDBJ databases">
        <title>Complete sequence of Pelodictyon luteolum DSM 273.</title>
        <authorList>
            <consortium name="US DOE Joint Genome Institute"/>
            <person name="Copeland A."/>
            <person name="Lucas S."/>
            <person name="Lapidus A."/>
            <person name="Barry K."/>
            <person name="Detter J.C."/>
            <person name="Glavina T."/>
            <person name="Hammon N."/>
            <person name="Israni S."/>
            <person name="Pitluck S."/>
            <person name="Bryant D."/>
            <person name="Schmutz J."/>
            <person name="Larimer F."/>
            <person name="Land M."/>
            <person name="Kyrpides N."/>
            <person name="Ivanova N."/>
            <person name="Richardson P."/>
        </authorList>
    </citation>
    <scope>NUCLEOTIDE SEQUENCE [LARGE SCALE GENOMIC DNA]</scope>
    <source>
        <strain evidence="9">DSM 273 / BCRC 81028 / 2530</strain>
    </source>
</reference>
<evidence type="ECO:0000256" key="6">
    <source>
        <dbReference type="SAM" id="Phobius"/>
    </source>
</evidence>
<evidence type="ECO:0000256" key="5">
    <source>
        <dbReference type="ARBA" id="ARBA00023136"/>
    </source>
</evidence>
<dbReference type="eggNOG" id="COG3206">
    <property type="taxonomic scope" value="Bacteria"/>
</dbReference>
<evidence type="ECO:0000256" key="1">
    <source>
        <dbReference type="ARBA" id="ARBA00004651"/>
    </source>
</evidence>
<keyword evidence="4 6" id="KW-1133">Transmembrane helix</keyword>
<accession>Q3B1P8</accession>
<dbReference type="GO" id="GO:0005886">
    <property type="term" value="C:plasma membrane"/>
    <property type="evidence" value="ECO:0007669"/>
    <property type="project" value="UniProtKB-SubCell"/>
</dbReference>
<dbReference type="InterPro" id="IPR003856">
    <property type="entry name" value="LPS_length_determ_N"/>
</dbReference>
<evidence type="ECO:0000313" key="8">
    <source>
        <dbReference type="EMBL" id="ABB24733.1"/>
    </source>
</evidence>
<gene>
    <name evidence="8" type="ordered locus">Plut_1885</name>
</gene>
<dbReference type="Proteomes" id="UP000002709">
    <property type="component" value="Chromosome"/>
</dbReference>
<evidence type="ECO:0000256" key="2">
    <source>
        <dbReference type="ARBA" id="ARBA00022475"/>
    </source>
</evidence>
<evidence type="ECO:0000256" key="4">
    <source>
        <dbReference type="ARBA" id="ARBA00022989"/>
    </source>
</evidence>
<organism evidence="8 9">
    <name type="scientific">Chlorobium luteolum (strain DSM 273 / BCRC 81028 / 2530)</name>
    <name type="common">Pelodictyon luteolum</name>
    <dbReference type="NCBI Taxonomy" id="319225"/>
    <lineage>
        <taxon>Bacteria</taxon>
        <taxon>Pseudomonadati</taxon>
        <taxon>Chlorobiota</taxon>
        <taxon>Chlorobiia</taxon>
        <taxon>Chlorobiales</taxon>
        <taxon>Chlorobiaceae</taxon>
        <taxon>Chlorobium/Pelodictyon group</taxon>
        <taxon>Pelodictyon</taxon>
    </lineage>
</organism>